<dbReference type="InterPro" id="IPR035437">
    <property type="entry name" value="SNase_OB-fold_sf"/>
</dbReference>
<keyword evidence="1" id="KW-0255">Endonuclease</keyword>
<reference evidence="2" key="1">
    <citation type="submission" date="2017-04" db="EMBL/GenBank/DDBJ databases">
        <authorList>
            <person name="Varghese N."/>
            <person name="Submissions S."/>
        </authorList>
    </citation>
    <scope>NUCLEOTIDE SEQUENCE [LARGE SCALE GENOMIC DNA]</scope>
</reference>
<evidence type="ECO:0000313" key="2">
    <source>
        <dbReference type="Proteomes" id="UP000194420"/>
    </source>
</evidence>
<protein>
    <submittedName>
        <fullName evidence="1">Endonuclease YncB, thermonuclease family</fullName>
    </submittedName>
</protein>
<name>A0A1Y6FLJ8_9SPHN</name>
<evidence type="ECO:0000313" key="1">
    <source>
        <dbReference type="EMBL" id="SMQ75808.1"/>
    </source>
</evidence>
<dbReference type="Proteomes" id="UP000194420">
    <property type="component" value="Unassembled WGS sequence"/>
</dbReference>
<keyword evidence="2" id="KW-1185">Reference proteome</keyword>
<gene>
    <name evidence="1" type="ORF">SAMN06297468_2961</name>
</gene>
<dbReference type="Gene3D" id="2.40.50.90">
    <property type="match status" value="1"/>
</dbReference>
<accession>A0A1Y6FLJ8</accession>
<dbReference type="EMBL" id="FXWG01000004">
    <property type="protein sequence ID" value="SMQ75808.1"/>
    <property type="molecule type" value="Genomic_DNA"/>
</dbReference>
<proteinExistence type="predicted"/>
<sequence length="190" mass="21373">MGRISPFRKRRKVKPPRFRTGRRKRIWRARLRAWFGPVLLMGALVAVWLFAAPAAKPEWTPSSHSNFGLCGERGRPFACVTDGDTVTLGYGQTARRIRLTGFDTPELDGACPAEASRAQEARLALQSWLNAGPFEWDGGSQPPYDRYGRELRSVRRVHPDGRVEKLADTMVDASLANTDDWGLFARDWCG</sequence>
<dbReference type="SUPFAM" id="SSF50199">
    <property type="entry name" value="Staphylococcal nuclease"/>
    <property type="match status" value="1"/>
</dbReference>
<dbReference type="AlphaFoldDB" id="A0A1Y6FLJ8"/>
<keyword evidence="1" id="KW-0540">Nuclease</keyword>
<dbReference type="GO" id="GO:0004519">
    <property type="term" value="F:endonuclease activity"/>
    <property type="evidence" value="ECO:0007669"/>
    <property type="project" value="UniProtKB-KW"/>
</dbReference>
<keyword evidence="1" id="KW-0378">Hydrolase</keyword>
<organism evidence="1 2">
    <name type="scientific">Altererythrobacter xiamenensis</name>
    <dbReference type="NCBI Taxonomy" id="1316679"/>
    <lineage>
        <taxon>Bacteria</taxon>
        <taxon>Pseudomonadati</taxon>
        <taxon>Pseudomonadota</taxon>
        <taxon>Alphaproteobacteria</taxon>
        <taxon>Sphingomonadales</taxon>
        <taxon>Erythrobacteraceae</taxon>
        <taxon>Altererythrobacter</taxon>
    </lineage>
</organism>